<organism evidence="2 3">
    <name type="scientific">Symbiodinium microadriaticum</name>
    <name type="common">Dinoflagellate</name>
    <name type="synonym">Zooxanthella microadriatica</name>
    <dbReference type="NCBI Taxonomy" id="2951"/>
    <lineage>
        <taxon>Eukaryota</taxon>
        <taxon>Sar</taxon>
        <taxon>Alveolata</taxon>
        <taxon>Dinophyceae</taxon>
        <taxon>Suessiales</taxon>
        <taxon>Symbiodiniaceae</taxon>
        <taxon>Symbiodinium</taxon>
    </lineage>
</organism>
<dbReference type="EMBL" id="LSRX01002178">
    <property type="protein sequence ID" value="OLP75989.1"/>
    <property type="molecule type" value="Genomic_DNA"/>
</dbReference>
<accession>A0A1Q9BZB4</accession>
<proteinExistence type="predicted"/>
<gene>
    <name evidence="2" type="ORF">AK812_SmicGene44132</name>
</gene>
<protein>
    <submittedName>
        <fullName evidence="2">Uncharacterized protein</fullName>
    </submittedName>
</protein>
<comment type="caution">
    <text evidence="2">The sequence shown here is derived from an EMBL/GenBank/DDBJ whole genome shotgun (WGS) entry which is preliminary data.</text>
</comment>
<evidence type="ECO:0000256" key="1">
    <source>
        <dbReference type="SAM" id="MobiDB-lite"/>
    </source>
</evidence>
<dbReference type="Proteomes" id="UP000186817">
    <property type="component" value="Unassembled WGS sequence"/>
</dbReference>
<feature type="compositionally biased region" description="Basic residues" evidence="1">
    <location>
        <begin position="988"/>
        <end position="998"/>
    </location>
</feature>
<name>A0A1Q9BZB4_SYMMI</name>
<feature type="region of interest" description="Disordered" evidence="1">
    <location>
        <begin position="1"/>
        <end position="43"/>
    </location>
</feature>
<evidence type="ECO:0000313" key="3">
    <source>
        <dbReference type="Proteomes" id="UP000186817"/>
    </source>
</evidence>
<feature type="region of interest" description="Disordered" evidence="1">
    <location>
        <begin position="971"/>
        <end position="1004"/>
    </location>
</feature>
<evidence type="ECO:0000313" key="2">
    <source>
        <dbReference type="EMBL" id="OLP75989.1"/>
    </source>
</evidence>
<feature type="region of interest" description="Disordered" evidence="1">
    <location>
        <begin position="73"/>
        <end position="103"/>
    </location>
</feature>
<dbReference type="OrthoDB" id="443876at2759"/>
<reference evidence="2 3" key="1">
    <citation type="submission" date="2016-02" db="EMBL/GenBank/DDBJ databases">
        <title>Genome analysis of coral dinoflagellate symbionts highlights evolutionary adaptations to a symbiotic lifestyle.</title>
        <authorList>
            <person name="Aranda M."/>
            <person name="Li Y."/>
            <person name="Liew Y.J."/>
            <person name="Baumgarten S."/>
            <person name="Simakov O."/>
            <person name="Wilson M."/>
            <person name="Piel J."/>
            <person name="Ashoor H."/>
            <person name="Bougouffa S."/>
            <person name="Bajic V.B."/>
            <person name="Ryu T."/>
            <person name="Ravasi T."/>
            <person name="Bayer T."/>
            <person name="Micklem G."/>
            <person name="Kim H."/>
            <person name="Bhak J."/>
            <person name="Lajeunesse T.C."/>
            <person name="Voolstra C.R."/>
        </authorList>
    </citation>
    <scope>NUCLEOTIDE SEQUENCE [LARGE SCALE GENOMIC DNA]</scope>
    <source>
        <strain evidence="2 3">CCMP2467</strain>
    </source>
</reference>
<sequence length="1087" mass="121255">MATSSDAAAVPVQGDDDDEDELQVPVQGPTNPFDPTSPTRLRGNVEFPASALQTMFEQMNAATRAASDAAQAAAQAVRSGPSSSRGLGAGDLSKILPRPDTFNPKSREEEHSLWHNWVWSFKQYVVALDTEYSRDFTMIENHPTVPIDYIADSDALQRSQKLYALLASLVKGFGLSQLRAGMASRRSHVSSASDDDGARRLDWATGASGSPAVARLSSFSTAVLIHHKVCTHVWRCLRVPDRQKLIATCQEADAWCLRHIRASVTSPDHVENAESSPGSCEDVAVDCPRPVEMLAAAFGRSLAAEADATRRLLDEDDLPTCARLRLPLPPGSSAVSGPSDRHLEMVDDMASMRHQLSLMATRLDAQESLIDWLKDRDREAMEEKMRLLTMLRTQAAVLDEQTQKISALSELVSRLRNDFYGQAIDRALARSRSPPVGRSVCAPMTPQTYPGLKARLEAFEDETLEVEGLPEDTDRAILPALDLNSTTAVEEFRLPWEVGVWGEIFGERGDVLREAPFACPEVPHDVQSEGDGAPEVKKRRTECSDWKAGAKAFKVVRRKADVSWEDQRSKEHDRAFARWLLVISRWDDCWPDLEIVKAMASIRGNEGRKDSLLDWLHPRAPATLIKRVNSILLYHKEVGWGPEVVPYREHSVYCYMRDAKAGGAKPSQLAALREALIFVRFVFDLPSLDTIVKSRRILGITRRGAKRGRTKEKPTSAEFEAFTGRVLGAAPRLGDVSLLKRLMFEAATFVIAQLKQAVQSESTKTPRRLPAAEKMAREVEQRTRLAGVNIERELVPSHALIDLCHNMVELNSITWISPSKCTSRESEIQLSTRDQSKVFKLEDHTLKVSSEAHKDEADYSSPLKLQWCLQRRGLALDQCKLMSWTAHEKWVRTLLQSMTRDCPVDFTRPNLAQLVQADREAFLIMAAEVRDLRPRVDGSFPMSVALDALRTDPRITMFLMAMPFKRSVAVDVDRPPTPPGAAAATKTRSAKRREREKRRRDAEATKRCPYMTPPAELASCHQKTADGKPICWSHNLKAESLAVTCLLDGHINYEQLRLLIEQLHYGFDDEEGAAQLVGSLMKGKDFG</sequence>
<dbReference type="AlphaFoldDB" id="A0A1Q9BZB4"/>
<feature type="compositionally biased region" description="Polar residues" evidence="1">
    <location>
        <begin position="28"/>
        <end position="39"/>
    </location>
</feature>
<keyword evidence="3" id="KW-1185">Reference proteome</keyword>